<dbReference type="InterPro" id="IPR050069">
    <property type="entry name" value="Urease_subunit"/>
</dbReference>
<dbReference type="InterPro" id="IPR002026">
    <property type="entry name" value="Urease_gamma/gamma-beta_su"/>
</dbReference>
<dbReference type="AlphaFoldDB" id="A0A544W4W5"/>
<dbReference type="GO" id="GO:0009039">
    <property type="term" value="F:urease activity"/>
    <property type="evidence" value="ECO:0007669"/>
    <property type="project" value="UniProtKB-EC"/>
</dbReference>
<dbReference type="UniPathway" id="UPA00258">
    <property type="reaction ID" value="UER00370"/>
</dbReference>
<dbReference type="EC" id="3.5.1.5" evidence="2"/>
<comment type="catalytic activity">
    <reaction evidence="4">
        <text>urea + 2 H2O + H(+) = hydrogencarbonate + 2 NH4(+)</text>
        <dbReference type="Rhea" id="RHEA:20557"/>
        <dbReference type="ChEBI" id="CHEBI:15377"/>
        <dbReference type="ChEBI" id="CHEBI:15378"/>
        <dbReference type="ChEBI" id="CHEBI:16199"/>
        <dbReference type="ChEBI" id="CHEBI:17544"/>
        <dbReference type="ChEBI" id="CHEBI:28938"/>
        <dbReference type="EC" id="3.5.1.5"/>
    </reaction>
</comment>
<reference evidence="5 6" key="1">
    <citation type="submission" date="2018-10" db="EMBL/GenBank/DDBJ databases">
        <title>Draft genome of Mycobacterium hodleri strain B.</title>
        <authorList>
            <person name="Amande T.J."/>
            <person name="Mcgenity T.J."/>
        </authorList>
    </citation>
    <scope>NUCLEOTIDE SEQUENCE [LARGE SCALE GENOMIC DNA]</scope>
    <source>
        <strain evidence="5 6">B</strain>
    </source>
</reference>
<comment type="caution">
    <text evidence="5">The sequence shown here is derived from an EMBL/GenBank/DDBJ whole genome shotgun (WGS) entry which is preliminary data.</text>
</comment>
<dbReference type="Gene3D" id="3.30.280.10">
    <property type="entry name" value="Urease, gamma-like subunit"/>
    <property type="match status" value="1"/>
</dbReference>
<dbReference type="PANTHER" id="PTHR33569">
    <property type="entry name" value="UREASE"/>
    <property type="match status" value="1"/>
</dbReference>
<sequence>MHLTPTEIERLSVFTAAELARRNLREGIRLSHPEAVALLVDEVMLAARKDMAYDEVVDHAGSVLGSAQCEPGVPDMIGIVAVDAPFPDGTKLVTLIDPIARGEGDVRPGEVLVGDAPVDVFVGQPHVTITVVNRGDRDVQVRSQTHFFETNPALEFDRRAAWGCKLAVASGAGVRFEPGIPVEVTLVPMAGERVAQGFSGLVNGSLDAAGALDAALAAGQWNR</sequence>
<dbReference type="Pfam" id="PF00547">
    <property type="entry name" value="Urease_gamma"/>
    <property type="match status" value="1"/>
</dbReference>
<dbReference type="CDD" id="cd00390">
    <property type="entry name" value="Urease_gamma"/>
    <property type="match status" value="1"/>
</dbReference>
<evidence type="ECO:0000313" key="5">
    <source>
        <dbReference type="EMBL" id="TQR87279.1"/>
    </source>
</evidence>
<dbReference type="GO" id="GO:0035550">
    <property type="term" value="C:urease complex"/>
    <property type="evidence" value="ECO:0007669"/>
    <property type="project" value="InterPro"/>
</dbReference>
<accession>A0A544W4W5</accession>
<dbReference type="NCBIfam" id="TIGR00192">
    <property type="entry name" value="urease_beta"/>
    <property type="match status" value="1"/>
</dbReference>
<name>A0A544W4W5_9MYCO</name>
<evidence type="ECO:0000313" key="6">
    <source>
        <dbReference type="Proteomes" id="UP000315759"/>
    </source>
</evidence>
<dbReference type="InterPro" id="IPR002019">
    <property type="entry name" value="Urease_beta-like"/>
</dbReference>
<keyword evidence="6" id="KW-1185">Reference proteome</keyword>
<comment type="pathway">
    <text evidence="1">Nitrogen metabolism; urea degradation; CO(2) and NH(3) from urea (urease route): step 1/1.</text>
</comment>
<organism evidence="5 6">
    <name type="scientific">Mycolicibacterium hodleri</name>
    <dbReference type="NCBI Taxonomy" id="49897"/>
    <lineage>
        <taxon>Bacteria</taxon>
        <taxon>Bacillati</taxon>
        <taxon>Actinomycetota</taxon>
        <taxon>Actinomycetes</taxon>
        <taxon>Mycobacteriales</taxon>
        <taxon>Mycobacteriaceae</taxon>
        <taxon>Mycolicibacterium</taxon>
    </lineage>
</organism>
<dbReference type="SUPFAM" id="SSF51278">
    <property type="entry name" value="Urease, beta-subunit"/>
    <property type="match status" value="1"/>
</dbReference>
<dbReference type="PANTHER" id="PTHR33569:SF1">
    <property type="entry name" value="UREASE"/>
    <property type="match status" value="1"/>
</dbReference>
<dbReference type="InterPro" id="IPR036461">
    <property type="entry name" value="Urease_betasu_sf"/>
</dbReference>
<dbReference type="GO" id="GO:0043419">
    <property type="term" value="P:urea catabolic process"/>
    <property type="evidence" value="ECO:0007669"/>
    <property type="project" value="UniProtKB-UniPathway"/>
</dbReference>
<dbReference type="GO" id="GO:0016151">
    <property type="term" value="F:nickel cation binding"/>
    <property type="evidence" value="ECO:0007669"/>
    <property type="project" value="InterPro"/>
</dbReference>
<protein>
    <recommendedName>
        <fullName evidence="2">urease</fullName>
        <ecNumber evidence="2">3.5.1.5</ecNumber>
    </recommendedName>
</protein>
<gene>
    <name evidence="5" type="primary">ureB</name>
    <name evidence="5" type="ORF">D8S82_07820</name>
</gene>
<dbReference type="Gene3D" id="2.10.150.10">
    <property type="entry name" value="Urease, beta subunit"/>
    <property type="match status" value="1"/>
</dbReference>
<evidence type="ECO:0000256" key="2">
    <source>
        <dbReference type="ARBA" id="ARBA00012934"/>
    </source>
</evidence>
<dbReference type="NCBIfam" id="NF009671">
    <property type="entry name" value="PRK13192.1"/>
    <property type="match status" value="1"/>
</dbReference>
<keyword evidence="3 5" id="KW-0378">Hydrolase</keyword>
<dbReference type="RefSeq" id="WP_142551522.1">
    <property type="nucleotide sequence ID" value="NZ_VIFX01000007.1"/>
</dbReference>
<dbReference type="EMBL" id="VIFX01000007">
    <property type="protein sequence ID" value="TQR87279.1"/>
    <property type="molecule type" value="Genomic_DNA"/>
</dbReference>
<proteinExistence type="predicted"/>
<dbReference type="InterPro" id="IPR036463">
    <property type="entry name" value="Urease_gamma_sf"/>
</dbReference>
<dbReference type="Pfam" id="PF00699">
    <property type="entry name" value="Urease_beta"/>
    <property type="match status" value="1"/>
</dbReference>
<dbReference type="SUPFAM" id="SSF54111">
    <property type="entry name" value="Urease, gamma-subunit"/>
    <property type="match status" value="1"/>
</dbReference>
<dbReference type="CDD" id="cd00407">
    <property type="entry name" value="Urease_beta"/>
    <property type="match status" value="1"/>
</dbReference>
<evidence type="ECO:0000256" key="1">
    <source>
        <dbReference type="ARBA" id="ARBA00004897"/>
    </source>
</evidence>
<evidence type="ECO:0000256" key="4">
    <source>
        <dbReference type="ARBA" id="ARBA00047778"/>
    </source>
</evidence>
<dbReference type="Proteomes" id="UP000315759">
    <property type="component" value="Unassembled WGS sequence"/>
</dbReference>
<evidence type="ECO:0000256" key="3">
    <source>
        <dbReference type="ARBA" id="ARBA00022801"/>
    </source>
</evidence>